<reference evidence="3" key="1">
    <citation type="submission" date="2016-10" db="EMBL/GenBank/DDBJ databases">
        <authorList>
            <person name="Benchimol M."/>
            <person name="Almeida L.G."/>
            <person name="Vasconcelos A.T."/>
            <person name="Perreira-Neves A."/>
            <person name="Rosa I.A."/>
            <person name="Tasca T."/>
            <person name="Bogo M.R."/>
            <person name="de Souza W."/>
        </authorList>
    </citation>
    <scope>NUCLEOTIDE SEQUENCE [LARGE SCALE GENOMIC DNA]</scope>
    <source>
        <strain evidence="3">K</strain>
    </source>
</reference>
<organism evidence="3 4">
    <name type="scientific">Tritrichomonas foetus</name>
    <dbReference type="NCBI Taxonomy" id="1144522"/>
    <lineage>
        <taxon>Eukaryota</taxon>
        <taxon>Metamonada</taxon>
        <taxon>Parabasalia</taxon>
        <taxon>Tritrichomonadida</taxon>
        <taxon>Tritrichomonadidae</taxon>
        <taxon>Tritrichomonas</taxon>
    </lineage>
</organism>
<dbReference type="VEuPathDB" id="TrichDB:TRFO_29291"/>
<keyword evidence="2" id="KW-1133">Transmembrane helix</keyword>
<sequence>MSCNGHLYIEKFIFTNNQIIFGRIYQNISLILNKKFFINVLLSYSLFLPTGFYSDKMLPKRKTPKQPAQAAPPPKPTEGNMVSIVELLQNQIEEERKNVRNKSSHSSARQQRPNAMPPRQLLQKKKANANNPNKPSVKEYAMAELPKPQKTELEELPPPSENVKSMKVASPTREPPAKVTHAEMTSMAVGESEPEPKKMQPTGFTYFDMLNEKSIFLDPCEHF</sequence>
<feature type="region of interest" description="Disordered" evidence="1">
    <location>
        <begin position="59"/>
        <end position="80"/>
    </location>
</feature>
<protein>
    <submittedName>
        <fullName evidence="3">Uncharacterized protein</fullName>
    </submittedName>
</protein>
<name>A0A1J4JWE3_9EUKA</name>
<dbReference type="RefSeq" id="XP_068356451.1">
    <property type="nucleotide sequence ID" value="XM_068506697.1"/>
</dbReference>
<gene>
    <name evidence="3" type="ORF">TRFO_29291</name>
</gene>
<dbReference type="EMBL" id="MLAK01000831">
    <property type="protein sequence ID" value="OHT03315.1"/>
    <property type="molecule type" value="Genomic_DNA"/>
</dbReference>
<feature type="region of interest" description="Disordered" evidence="1">
    <location>
        <begin position="96"/>
        <end position="135"/>
    </location>
</feature>
<feature type="compositionally biased region" description="Polar residues" evidence="1">
    <location>
        <begin position="104"/>
        <end position="113"/>
    </location>
</feature>
<dbReference type="Proteomes" id="UP000179807">
    <property type="component" value="Unassembled WGS sequence"/>
</dbReference>
<proteinExistence type="predicted"/>
<evidence type="ECO:0000313" key="4">
    <source>
        <dbReference type="Proteomes" id="UP000179807"/>
    </source>
</evidence>
<dbReference type="AlphaFoldDB" id="A0A1J4JWE3"/>
<keyword evidence="2" id="KW-0812">Transmembrane</keyword>
<evidence type="ECO:0000313" key="3">
    <source>
        <dbReference type="EMBL" id="OHT03315.1"/>
    </source>
</evidence>
<keyword evidence="4" id="KW-1185">Reference proteome</keyword>
<feature type="transmembrane region" description="Helical" evidence="2">
    <location>
        <begin position="36"/>
        <end position="53"/>
    </location>
</feature>
<comment type="caution">
    <text evidence="3">The sequence shown here is derived from an EMBL/GenBank/DDBJ whole genome shotgun (WGS) entry which is preliminary data.</text>
</comment>
<keyword evidence="2" id="KW-0472">Membrane</keyword>
<evidence type="ECO:0000256" key="2">
    <source>
        <dbReference type="SAM" id="Phobius"/>
    </source>
</evidence>
<evidence type="ECO:0000256" key="1">
    <source>
        <dbReference type="SAM" id="MobiDB-lite"/>
    </source>
</evidence>
<accession>A0A1J4JWE3</accession>
<feature type="region of interest" description="Disordered" evidence="1">
    <location>
        <begin position="151"/>
        <end position="180"/>
    </location>
</feature>
<dbReference type="GeneID" id="94841401"/>